<evidence type="ECO:0000259" key="7">
    <source>
        <dbReference type="PROSITE" id="PS50135"/>
    </source>
</evidence>
<feature type="compositionally biased region" description="Gly residues" evidence="5">
    <location>
        <begin position="565"/>
        <end position="583"/>
    </location>
</feature>
<feature type="region of interest" description="Disordered" evidence="5">
    <location>
        <begin position="112"/>
        <end position="136"/>
    </location>
</feature>
<comment type="caution">
    <text evidence="9">The sequence shown here is derived from an EMBL/GenBank/DDBJ whole genome shotgun (WGS) entry which is preliminary data.</text>
</comment>
<dbReference type="Gene3D" id="3.30.40.10">
    <property type="entry name" value="Zinc/RING finger domain, C3HC4 (zinc finger)"/>
    <property type="match status" value="2"/>
</dbReference>
<feature type="domain" description="RING-type" evidence="6">
    <location>
        <begin position="145"/>
        <end position="197"/>
    </location>
</feature>
<keyword evidence="3" id="KW-0862">Zinc</keyword>
<sequence length="630" mass="69885">MFRKTQLRKTVSDAISCHQDQALNTVIYILKEFGPTGFLLKENGEVKTFKVCLGDPHTCTCPTFQKENELCKHICWILMRKFRLPRDHEYCFQLGLVERQILEVLQGSHRVKTPRPTEQLPPETQSSAEGGGSLRQKDIEDDDVCPICQEELFSKHLPVTHCRYGCGNSIHISCMKIWADHQPRSEMTDMVKCPLCREDFGPKKLLLEQVRNASKLQTSSEKEPLNKHLGIICNNCRILPITGKCYKCSSCKFFHLCEDCMRRGSHVEHIFVIRLKRSQQWLQEKQFAEEGKSREEQSGCLMPLHGVLVVKSEPVPEAVLVALPLVRVREGCRLLGAGMQCRICLRPFQLGQRVRHLPCHHKFHRECVDTWLHQSNCCPLDGYTIYNPLTWGRSAGVRVLPTVAVPTSLHGKHPHDLCRDLFVPGVGLRERTLDAAPVPRVGSSVTVCLSSLRPLPPLALGRPSPAGPPHDLAVNSVRIERPRRTSDTELAWTRSRSGRPRPLVRCHSLSLAPLTDPLVKGNRTGLGKDGRPDIQVPPPSSSTSSLGPLTAASQAQPGDSLTGLYVGGSPLGSGGSSRGGGVQGQTVLSGVPRRVRPLRKARPALGHPGRSEVTLWMTGVYISGPSPQKN</sequence>
<dbReference type="SMART" id="SM00291">
    <property type="entry name" value="ZnF_ZZ"/>
    <property type="match status" value="1"/>
</dbReference>
<feature type="domain" description="RING-type" evidence="6">
    <location>
        <begin position="341"/>
        <end position="381"/>
    </location>
</feature>
<keyword evidence="10" id="KW-1185">Reference proteome</keyword>
<protein>
    <recommendedName>
        <fullName evidence="11">E3 ubiquitin-protein ligase ZSWIM2</fullName>
    </recommendedName>
</protein>
<dbReference type="GO" id="GO:0008270">
    <property type="term" value="F:zinc ion binding"/>
    <property type="evidence" value="ECO:0007669"/>
    <property type="project" value="UniProtKB-KW"/>
</dbReference>
<dbReference type="Pfam" id="PF04434">
    <property type="entry name" value="SWIM"/>
    <property type="match status" value="1"/>
</dbReference>
<name>A0ABD1JM58_9TELE</name>
<evidence type="ECO:0000256" key="5">
    <source>
        <dbReference type="SAM" id="MobiDB-lite"/>
    </source>
</evidence>
<reference evidence="9 10" key="1">
    <citation type="submission" date="2024-09" db="EMBL/GenBank/DDBJ databases">
        <title>A chromosome-level genome assembly of Gray's grenadier anchovy, Coilia grayii.</title>
        <authorList>
            <person name="Fu Z."/>
        </authorList>
    </citation>
    <scope>NUCLEOTIDE SEQUENCE [LARGE SCALE GENOMIC DNA]</scope>
    <source>
        <strain evidence="9">G4</strain>
        <tissue evidence="9">Muscle</tissue>
    </source>
</reference>
<gene>
    <name evidence="9" type="ORF">ACEWY4_016967</name>
</gene>
<dbReference type="PANTHER" id="PTHR21540">
    <property type="entry name" value="RING FINGER AND SWIM DOMAIN-CONTAINING PROTEIN 2"/>
    <property type="match status" value="1"/>
</dbReference>
<dbReference type="PROSITE" id="PS50135">
    <property type="entry name" value="ZF_ZZ_2"/>
    <property type="match status" value="1"/>
</dbReference>
<dbReference type="PROSITE" id="PS50966">
    <property type="entry name" value="ZF_SWIM"/>
    <property type="match status" value="1"/>
</dbReference>
<evidence type="ECO:0008006" key="11">
    <source>
        <dbReference type="Google" id="ProtNLM"/>
    </source>
</evidence>
<dbReference type="InterPro" id="IPR043145">
    <property type="entry name" value="Znf_ZZ_sf"/>
</dbReference>
<feature type="domain" description="ZZ-type" evidence="7">
    <location>
        <begin position="228"/>
        <end position="279"/>
    </location>
</feature>
<dbReference type="SMART" id="SM00184">
    <property type="entry name" value="RING"/>
    <property type="match status" value="2"/>
</dbReference>
<dbReference type="EMBL" id="JBHFQA010000014">
    <property type="protein sequence ID" value="KAL2088139.1"/>
    <property type="molecule type" value="Genomic_DNA"/>
</dbReference>
<evidence type="ECO:0000256" key="1">
    <source>
        <dbReference type="ARBA" id="ARBA00022723"/>
    </source>
</evidence>
<feature type="compositionally biased region" description="Basic residues" evidence="5">
    <location>
        <begin position="593"/>
        <end position="602"/>
    </location>
</feature>
<proteinExistence type="predicted"/>
<keyword evidence="2 4" id="KW-0863">Zinc-finger</keyword>
<keyword evidence="1" id="KW-0479">Metal-binding</keyword>
<dbReference type="PROSITE" id="PS50089">
    <property type="entry name" value="ZF_RING_2"/>
    <property type="match status" value="2"/>
</dbReference>
<dbReference type="CDD" id="cd16494">
    <property type="entry name" value="RING-CH-C4HC3_ZSWM2"/>
    <property type="match status" value="1"/>
</dbReference>
<evidence type="ECO:0000256" key="3">
    <source>
        <dbReference type="ARBA" id="ARBA00022833"/>
    </source>
</evidence>
<accession>A0ABD1JM58</accession>
<evidence type="ECO:0000313" key="10">
    <source>
        <dbReference type="Proteomes" id="UP001591681"/>
    </source>
</evidence>
<dbReference type="PANTHER" id="PTHR21540:SF3">
    <property type="entry name" value="E3 UBIQUITIN-PROTEIN LIGASE ZSWIM2"/>
    <property type="match status" value="1"/>
</dbReference>
<feature type="compositionally biased region" description="Low complexity" evidence="5">
    <location>
        <begin position="541"/>
        <end position="553"/>
    </location>
</feature>
<dbReference type="Pfam" id="PF13639">
    <property type="entry name" value="zf-RING_2"/>
    <property type="match status" value="1"/>
</dbReference>
<evidence type="ECO:0000256" key="4">
    <source>
        <dbReference type="PROSITE-ProRule" id="PRU00228"/>
    </source>
</evidence>
<dbReference type="InterPro" id="IPR000433">
    <property type="entry name" value="Znf_ZZ"/>
</dbReference>
<dbReference type="SUPFAM" id="SSF57850">
    <property type="entry name" value="RING/U-box"/>
    <property type="match status" value="3"/>
</dbReference>
<dbReference type="InterPro" id="IPR001841">
    <property type="entry name" value="Znf_RING"/>
</dbReference>
<evidence type="ECO:0000259" key="6">
    <source>
        <dbReference type="PROSITE" id="PS50089"/>
    </source>
</evidence>
<feature type="domain" description="SWIM-type" evidence="8">
    <location>
        <begin position="49"/>
        <end position="82"/>
    </location>
</feature>
<dbReference type="InterPro" id="IPR039903">
    <property type="entry name" value="Zswim2"/>
</dbReference>
<evidence type="ECO:0000313" key="9">
    <source>
        <dbReference type="EMBL" id="KAL2088139.1"/>
    </source>
</evidence>
<dbReference type="CDD" id="cd16486">
    <property type="entry name" value="mRING-H2-C3H2C2D_ZSWM2"/>
    <property type="match status" value="1"/>
</dbReference>
<evidence type="ECO:0000259" key="8">
    <source>
        <dbReference type="PROSITE" id="PS50966"/>
    </source>
</evidence>
<dbReference type="AlphaFoldDB" id="A0ABD1JM58"/>
<feature type="region of interest" description="Disordered" evidence="5">
    <location>
        <begin position="484"/>
        <end position="609"/>
    </location>
</feature>
<organism evidence="9 10">
    <name type="scientific">Coilia grayii</name>
    <name type="common">Gray's grenadier anchovy</name>
    <dbReference type="NCBI Taxonomy" id="363190"/>
    <lineage>
        <taxon>Eukaryota</taxon>
        <taxon>Metazoa</taxon>
        <taxon>Chordata</taxon>
        <taxon>Craniata</taxon>
        <taxon>Vertebrata</taxon>
        <taxon>Euteleostomi</taxon>
        <taxon>Actinopterygii</taxon>
        <taxon>Neopterygii</taxon>
        <taxon>Teleostei</taxon>
        <taxon>Clupei</taxon>
        <taxon>Clupeiformes</taxon>
        <taxon>Clupeoidei</taxon>
        <taxon>Engraulidae</taxon>
        <taxon>Coilinae</taxon>
        <taxon>Coilia</taxon>
    </lineage>
</organism>
<evidence type="ECO:0000256" key="2">
    <source>
        <dbReference type="ARBA" id="ARBA00022771"/>
    </source>
</evidence>
<dbReference type="Gene3D" id="3.30.60.90">
    <property type="match status" value="1"/>
</dbReference>
<dbReference type="InterPro" id="IPR007527">
    <property type="entry name" value="Znf_SWIM"/>
</dbReference>
<dbReference type="InterPro" id="IPR013083">
    <property type="entry name" value="Znf_RING/FYVE/PHD"/>
</dbReference>
<dbReference type="Proteomes" id="UP001591681">
    <property type="component" value="Unassembled WGS sequence"/>
</dbReference>